<organism evidence="1 2">
    <name type="scientific">Chromohalobacter canadensis</name>
    <dbReference type="NCBI Taxonomy" id="141389"/>
    <lineage>
        <taxon>Bacteria</taxon>
        <taxon>Pseudomonadati</taxon>
        <taxon>Pseudomonadota</taxon>
        <taxon>Gammaproteobacteria</taxon>
        <taxon>Oceanospirillales</taxon>
        <taxon>Halomonadaceae</taxon>
        <taxon>Chromohalobacter</taxon>
    </lineage>
</organism>
<dbReference type="InterPro" id="IPR052196">
    <property type="entry name" value="Bact_Kbp"/>
</dbReference>
<sequence>MRAGYGGSAAGWWRGGMRVGLGLALVAMVGSVYADEERDEPREVVHLSPRVRELPPSEAVPTIERQTVAPFLNEYRLIDSRATLDDTPYVIAGEEGHQLIGSGDRFYVRAGEDAARSRDVRRVIYRPGTIYHDPDSDALLGIELRAVGEARWVKREGDLDVFEVRKARQEIRPGDRLLPYRAEPLSLTFSPHVPDHGVDGEILGVPEGVNYVGRHTIVALDLGRRNDVTPGTVLALDASSVQVSDPLEGGTLHLAGEPGGMAMVFESFERVSYALVMKASRPLEVGDGVSTPERSVLTSFEAR</sequence>
<accession>A0A285VHM3</accession>
<dbReference type="PANTHER" id="PTHR34700:SF8">
    <property type="entry name" value="POTASSIUM BINDING PROTEIN KBP"/>
    <property type="match status" value="1"/>
</dbReference>
<reference evidence="1 2" key="1">
    <citation type="submission" date="2017-08" db="EMBL/GenBank/DDBJ databases">
        <authorList>
            <person name="de Groot N.N."/>
        </authorList>
    </citation>
    <scope>NUCLEOTIDE SEQUENCE [LARGE SCALE GENOMIC DNA]</scope>
    <source>
        <strain evidence="1 2">USBA 855</strain>
    </source>
</reference>
<dbReference type="RefSeq" id="WP_143748566.1">
    <property type="nucleotide sequence ID" value="NZ_OBQJ01000002.1"/>
</dbReference>
<dbReference type="PANTHER" id="PTHR34700">
    <property type="entry name" value="POTASSIUM BINDING PROTEIN KBP"/>
    <property type="match status" value="1"/>
</dbReference>
<dbReference type="EMBL" id="OBQJ01000002">
    <property type="protein sequence ID" value="SOC53397.1"/>
    <property type="molecule type" value="Genomic_DNA"/>
</dbReference>
<evidence type="ECO:0000313" key="2">
    <source>
        <dbReference type="Proteomes" id="UP000219023"/>
    </source>
</evidence>
<gene>
    <name evidence="1" type="ORF">SAMN05421509_102335</name>
</gene>
<proteinExistence type="predicted"/>
<dbReference type="AlphaFoldDB" id="A0A285VHM3"/>
<name>A0A285VHM3_9GAMM</name>
<protein>
    <submittedName>
        <fullName evidence="1">Uncharacterized protein</fullName>
    </submittedName>
</protein>
<dbReference type="OrthoDB" id="9765158at2"/>
<dbReference type="Proteomes" id="UP000219023">
    <property type="component" value="Unassembled WGS sequence"/>
</dbReference>
<evidence type="ECO:0000313" key="1">
    <source>
        <dbReference type="EMBL" id="SOC53397.1"/>
    </source>
</evidence>